<dbReference type="GO" id="GO:0016020">
    <property type="term" value="C:membrane"/>
    <property type="evidence" value="ECO:0007669"/>
    <property type="project" value="UniProtKB-SubCell"/>
</dbReference>
<dbReference type="GO" id="GO:0050660">
    <property type="term" value="F:flavin adenine dinucleotide binding"/>
    <property type="evidence" value="ECO:0007669"/>
    <property type="project" value="TreeGrafter"/>
</dbReference>
<proteinExistence type="predicted"/>
<dbReference type="PANTHER" id="PTHR21197">
    <property type="entry name" value="UDP-GALACTOPYRANOSE MUTASE"/>
    <property type="match status" value="1"/>
</dbReference>
<organism evidence="7">
    <name type="scientific">uncultured Synechococcales cyanobacterium</name>
    <dbReference type="NCBI Taxonomy" id="1936017"/>
    <lineage>
        <taxon>Bacteria</taxon>
        <taxon>Bacillati</taxon>
        <taxon>Cyanobacteriota</taxon>
        <taxon>Cyanophyceae</taxon>
        <taxon>Synechococcales</taxon>
        <taxon>environmental samples</taxon>
    </lineage>
</organism>
<feature type="transmembrane region" description="Helical" evidence="5">
    <location>
        <begin position="498"/>
        <end position="522"/>
    </location>
</feature>
<evidence type="ECO:0000256" key="5">
    <source>
        <dbReference type="SAM" id="Phobius"/>
    </source>
</evidence>
<keyword evidence="4 5" id="KW-0472">Membrane</keyword>
<evidence type="ECO:0000256" key="4">
    <source>
        <dbReference type="ARBA" id="ARBA00023136"/>
    </source>
</evidence>
<feature type="domain" description="GtrA/DPMS transmembrane" evidence="6">
    <location>
        <begin position="441"/>
        <end position="554"/>
    </location>
</feature>
<evidence type="ECO:0000256" key="1">
    <source>
        <dbReference type="ARBA" id="ARBA00004141"/>
    </source>
</evidence>
<dbReference type="InterPro" id="IPR036188">
    <property type="entry name" value="FAD/NAD-bd_sf"/>
</dbReference>
<dbReference type="Gene3D" id="3.50.50.60">
    <property type="entry name" value="FAD/NAD(P)-binding domain"/>
    <property type="match status" value="1"/>
</dbReference>
<dbReference type="GO" id="GO:0008767">
    <property type="term" value="F:UDP-galactopyranose mutase activity"/>
    <property type="evidence" value="ECO:0007669"/>
    <property type="project" value="TreeGrafter"/>
</dbReference>
<reference evidence="7" key="1">
    <citation type="submission" date="2020-02" db="EMBL/GenBank/DDBJ databases">
        <authorList>
            <person name="Meier V. D."/>
        </authorList>
    </citation>
    <scope>NUCLEOTIDE SEQUENCE</scope>
    <source>
        <strain evidence="7">AVDCRST_MAG81</strain>
    </source>
</reference>
<feature type="transmembrane region" description="Helical" evidence="5">
    <location>
        <begin position="465"/>
        <end position="486"/>
    </location>
</feature>
<sequence length="570" mass="65911">MLVRNRKSRIFFLRQFFDYPISLSKKTILGLGLLRTLKIILSYLYIRIFPIKKEKNLEQFFTNRFGKVLYQIFFKSYTEKVWGVPCSRISAEWGAQRIKGLSISKTIQHIIKSIFNLNSQSITQKNVETSLIERFLYPKHGPGQLWEEVVRQIQARGGEVYLNTNVQRLFLDKGNITAVDIYHAEAQKTERVEGDYFISTMPIKELINKLQTDVPPEIKEISEGLIYRDFITVGLLLEKLSVKDQEGEKLIKDNWIYVQEPDVQLGRIQVFNNWSPYLVKDPAKVWLGLEYFCYEADQFWQMSNAEIAKFAIKELIKIQFINSPEEVLDYTVIKVPKTYPAYFGTYPQFDRLKSYINQFENLYLVGRNGMHKYNNQDHSMLTAMAAVENIKHGVTDKSNIWAINTEEEYHEENSSAANQTKTAESSQRQQARQILRQFKGYLLTGGTATIVDVLIFSILTRSGLWYVSALCVSAFMGLTTNFWLSRRYVFGIYWKNSLVQYAVFTTVALNSLLANLGLLHLLIDEVHWNATFARLTSAACVALLSFTGHKLYSFTSSSPALFESRDFKKS</sequence>
<keyword evidence="3 5" id="KW-1133">Transmembrane helix</keyword>
<accession>A0A6J4VTI0</accession>
<dbReference type="InterPro" id="IPR007267">
    <property type="entry name" value="GtrA_DPMS_TM"/>
</dbReference>
<dbReference type="AlphaFoldDB" id="A0A6J4VTI0"/>
<dbReference type="SUPFAM" id="SSF51971">
    <property type="entry name" value="Nucleotide-binding domain"/>
    <property type="match status" value="1"/>
</dbReference>
<evidence type="ECO:0000256" key="2">
    <source>
        <dbReference type="ARBA" id="ARBA00022692"/>
    </source>
</evidence>
<evidence type="ECO:0000256" key="3">
    <source>
        <dbReference type="ARBA" id="ARBA00022989"/>
    </source>
</evidence>
<gene>
    <name evidence="7" type="ORF">AVDCRST_MAG81-4575</name>
</gene>
<feature type="transmembrane region" description="Helical" evidence="5">
    <location>
        <begin position="440"/>
        <end position="459"/>
    </location>
</feature>
<protein>
    <submittedName>
        <fullName evidence="7">Protoporphyrinogen oxidase</fullName>
    </submittedName>
</protein>
<dbReference type="Pfam" id="PF04138">
    <property type="entry name" value="GtrA_DPMS_TM"/>
    <property type="match status" value="1"/>
</dbReference>
<dbReference type="EMBL" id="CADCWO010000235">
    <property type="protein sequence ID" value="CAA9588993.1"/>
    <property type="molecule type" value="Genomic_DNA"/>
</dbReference>
<evidence type="ECO:0000259" key="6">
    <source>
        <dbReference type="Pfam" id="PF04138"/>
    </source>
</evidence>
<evidence type="ECO:0000313" key="7">
    <source>
        <dbReference type="EMBL" id="CAA9588993.1"/>
    </source>
</evidence>
<keyword evidence="2 5" id="KW-0812">Transmembrane</keyword>
<dbReference type="NCBIfam" id="NF005546">
    <property type="entry name" value="PRK07208.1-2"/>
    <property type="match status" value="1"/>
</dbReference>
<name>A0A6J4VTI0_9CYAN</name>
<dbReference type="GO" id="GO:0000271">
    <property type="term" value="P:polysaccharide biosynthetic process"/>
    <property type="evidence" value="ECO:0007669"/>
    <property type="project" value="InterPro"/>
</dbReference>
<dbReference type="NCBIfam" id="NF005548">
    <property type="entry name" value="PRK07208.1-4"/>
    <property type="match status" value="1"/>
</dbReference>
<dbReference type="GO" id="GO:0005829">
    <property type="term" value="C:cytosol"/>
    <property type="evidence" value="ECO:0007669"/>
    <property type="project" value="TreeGrafter"/>
</dbReference>
<dbReference type="PANTHER" id="PTHR21197:SF0">
    <property type="entry name" value="UDP-GALACTOPYRANOSE MUTASE"/>
    <property type="match status" value="1"/>
</dbReference>
<comment type="subcellular location">
    <subcellularLocation>
        <location evidence="1">Membrane</location>
        <topology evidence="1">Multi-pass membrane protein</topology>
    </subcellularLocation>
</comment>